<organism evidence="3 4">
    <name type="scientific">Grylomicrobium aquisgranensis</name>
    <dbReference type="NCBI Taxonomy" id="2926318"/>
    <lineage>
        <taxon>Bacteria</taxon>
        <taxon>Bacillati</taxon>
        <taxon>Bacillota</taxon>
        <taxon>Erysipelotrichia</taxon>
        <taxon>Erysipelotrichales</taxon>
        <taxon>Erysipelotrichaceae</taxon>
        <taxon>Grylomicrobium</taxon>
    </lineage>
</organism>
<dbReference type="CDD" id="cd00371">
    <property type="entry name" value="HMA"/>
    <property type="match status" value="1"/>
</dbReference>
<dbReference type="Proteomes" id="UP001286174">
    <property type="component" value="Unassembled WGS sequence"/>
</dbReference>
<evidence type="ECO:0000313" key="3">
    <source>
        <dbReference type="EMBL" id="MDX8420520.1"/>
    </source>
</evidence>
<dbReference type="Pfam" id="PF00403">
    <property type="entry name" value="HMA"/>
    <property type="match status" value="1"/>
</dbReference>
<dbReference type="InterPro" id="IPR017969">
    <property type="entry name" value="Heavy-metal-associated_CS"/>
</dbReference>
<protein>
    <submittedName>
        <fullName evidence="3">Heavy-metal-associated domain-containing protein</fullName>
    </submittedName>
</protein>
<evidence type="ECO:0000313" key="4">
    <source>
        <dbReference type="Proteomes" id="UP001286174"/>
    </source>
</evidence>
<dbReference type="InterPro" id="IPR036163">
    <property type="entry name" value="HMA_dom_sf"/>
</dbReference>
<dbReference type="InterPro" id="IPR006121">
    <property type="entry name" value="HMA_dom"/>
</dbReference>
<dbReference type="GO" id="GO:0046872">
    <property type="term" value="F:metal ion binding"/>
    <property type="evidence" value="ECO:0007669"/>
    <property type="project" value="UniProtKB-KW"/>
</dbReference>
<dbReference type="PROSITE" id="PS50846">
    <property type="entry name" value="HMA_2"/>
    <property type="match status" value="1"/>
</dbReference>
<accession>A0AB35U6C7</accession>
<keyword evidence="1" id="KW-0479">Metal-binding</keyword>
<dbReference type="SUPFAM" id="SSF55008">
    <property type="entry name" value="HMA, heavy metal-associated domain"/>
    <property type="match status" value="1"/>
</dbReference>
<dbReference type="EMBL" id="JALBUR010000044">
    <property type="protein sequence ID" value="MDX8420520.1"/>
    <property type="molecule type" value="Genomic_DNA"/>
</dbReference>
<dbReference type="AlphaFoldDB" id="A0AB35U6C7"/>
<keyword evidence="4" id="KW-1185">Reference proteome</keyword>
<dbReference type="PROSITE" id="PS01047">
    <property type="entry name" value="HMA_1"/>
    <property type="match status" value="1"/>
</dbReference>
<evidence type="ECO:0000259" key="2">
    <source>
        <dbReference type="PROSITE" id="PS50846"/>
    </source>
</evidence>
<evidence type="ECO:0000256" key="1">
    <source>
        <dbReference type="ARBA" id="ARBA00022723"/>
    </source>
</evidence>
<name>A0AB35U6C7_9FIRM</name>
<proteinExistence type="predicted"/>
<comment type="caution">
    <text evidence="3">The sequence shown here is derived from an EMBL/GenBank/DDBJ whole genome shotgun (WGS) entry which is preliminary data.</text>
</comment>
<reference evidence="3 4" key="1">
    <citation type="submission" date="2022-03" db="EMBL/GenBank/DDBJ databases">
        <title>Novel taxa within the pig intestine.</title>
        <authorList>
            <person name="Wylensek D."/>
            <person name="Bishof K."/>
            <person name="Afrizal A."/>
            <person name="Clavel T."/>
        </authorList>
    </citation>
    <scope>NUCLEOTIDE SEQUENCE [LARGE SCALE GENOMIC DNA]</scope>
    <source>
        <strain evidence="3 4">CLA-KB-P133</strain>
    </source>
</reference>
<sequence>MKKILQLRGMMCSCCEVRVANCLRNVPGVSDAGADFHTNQAWIMCIPETSEADLKEAVRQAGYELISIKDPVFH</sequence>
<dbReference type="Gene3D" id="3.30.70.100">
    <property type="match status" value="1"/>
</dbReference>
<gene>
    <name evidence="3" type="ORF">MOZ60_10525</name>
</gene>
<feature type="domain" description="HMA" evidence="2">
    <location>
        <begin position="1"/>
        <end position="66"/>
    </location>
</feature>
<dbReference type="RefSeq" id="WP_370596645.1">
    <property type="nucleotide sequence ID" value="NZ_JALBUR010000044.1"/>
</dbReference>